<dbReference type="AlphaFoldDB" id="A0A497JG94"/>
<dbReference type="SUPFAM" id="SSF56281">
    <property type="entry name" value="Metallo-hydrolase/oxidoreductase"/>
    <property type="match status" value="1"/>
</dbReference>
<gene>
    <name evidence="2" type="ORF">DRO07_01155</name>
</gene>
<proteinExistence type="predicted"/>
<comment type="caution">
    <text evidence="2">The sequence shown here is derived from an EMBL/GenBank/DDBJ whole genome shotgun (WGS) entry which is preliminary data.</text>
</comment>
<evidence type="ECO:0000313" key="2">
    <source>
        <dbReference type="EMBL" id="RLG70040.1"/>
    </source>
</evidence>
<dbReference type="EMBL" id="QMWO01000027">
    <property type="protein sequence ID" value="RLG70040.1"/>
    <property type="molecule type" value="Genomic_DNA"/>
</dbReference>
<protein>
    <recommendedName>
        <fullName evidence="1">Zn-dependent metallo-hydrolase RNA specificity domain-containing protein</fullName>
    </recommendedName>
</protein>
<dbReference type="PANTHER" id="PTHR11203:SF49">
    <property type="entry name" value="BLL1145 PROTEIN"/>
    <property type="match status" value="1"/>
</dbReference>
<organism evidence="2 3">
    <name type="scientific">Candidatus Iainarchaeum sp</name>
    <dbReference type="NCBI Taxonomy" id="3101447"/>
    <lineage>
        <taxon>Archaea</taxon>
        <taxon>Candidatus Iainarchaeota</taxon>
        <taxon>Candidatus Iainarchaeia</taxon>
        <taxon>Candidatus Iainarchaeales</taxon>
        <taxon>Candidatus Iainarchaeaceae</taxon>
        <taxon>Candidatus Iainarchaeum</taxon>
    </lineage>
</organism>
<dbReference type="InterPro" id="IPR036866">
    <property type="entry name" value="RibonucZ/Hydroxyglut_hydro"/>
</dbReference>
<sequence>MRIYWQNGIIVENSNALAIDCNNGNTSIITHAHADHASFKTESPVLSSKETLSLIETNYKKPKKAKALKFREKASIDGFDISLHNAGHILGSAQVLIENSESIAITSDFKLQDSLILKGAEPLSCNTLVIESTFGLAEYKFPKRETLYEEFASWVKKQLALNRFVVLAGYSIGKAQELTAFVNEYLGIAPIVHEKIYQNNKVYEKHNVKLGTYYKLDHNLNDSDILIMPPSLCNAHLLQAIGFSLNREVASAKATGWQYKSFFDRVFPLSDHADFNQLLEYVKLAEPKLVLTMHGFAKEFASYVRRRLKIPARPLHKEAQQLFLEEFD</sequence>
<dbReference type="InterPro" id="IPR011108">
    <property type="entry name" value="RMMBL"/>
</dbReference>
<evidence type="ECO:0000313" key="3">
    <source>
        <dbReference type="Proteomes" id="UP000277633"/>
    </source>
</evidence>
<dbReference type="InterPro" id="IPR050698">
    <property type="entry name" value="MBL"/>
</dbReference>
<name>A0A497JG94_9ARCH</name>
<evidence type="ECO:0000259" key="1">
    <source>
        <dbReference type="Pfam" id="PF07521"/>
    </source>
</evidence>
<accession>A0A497JG94</accession>
<dbReference type="PANTHER" id="PTHR11203">
    <property type="entry name" value="CLEAVAGE AND POLYADENYLATION SPECIFICITY FACTOR FAMILY MEMBER"/>
    <property type="match status" value="1"/>
</dbReference>
<dbReference type="Proteomes" id="UP000277633">
    <property type="component" value="Unassembled WGS sequence"/>
</dbReference>
<reference evidence="2 3" key="1">
    <citation type="submission" date="2018-06" db="EMBL/GenBank/DDBJ databases">
        <title>Extensive metabolic versatility and redundancy in microbially diverse, dynamic hydrothermal sediments.</title>
        <authorList>
            <person name="Dombrowski N."/>
            <person name="Teske A."/>
            <person name="Baker B.J."/>
        </authorList>
    </citation>
    <scope>NUCLEOTIDE SEQUENCE [LARGE SCALE GENOMIC DNA]</scope>
    <source>
        <strain evidence="2">B9_G13</strain>
    </source>
</reference>
<dbReference type="GO" id="GO:0004521">
    <property type="term" value="F:RNA endonuclease activity"/>
    <property type="evidence" value="ECO:0007669"/>
    <property type="project" value="TreeGrafter"/>
</dbReference>
<dbReference type="Gene3D" id="3.60.15.10">
    <property type="entry name" value="Ribonuclease Z/Hydroxyacylglutathione hydrolase-like"/>
    <property type="match status" value="1"/>
</dbReference>
<feature type="domain" description="Zn-dependent metallo-hydrolase RNA specificity" evidence="1">
    <location>
        <begin position="268"/>
        <end position="306"/>
    </location>
</feature>
<dbReference type="Pfam" id="PF07521">
    <property type="entry name" value="RMMBL"/>
    <property type="match status" value="1"/>
</dbReference>